<keyword evidence="3" id="KW-0472">Membrane</keyword>
<protein>
    <recommendedName>
        <fullName evidence="4">3-beta hydroxysteroid dehydrogenase/isomerase domain-containing protein</fullName>
    </recommendedName>
</protein>
<name>A0A7S3GUI0_9STRA</name>
<evidence type="ECO:0000256" key="2">
    <source>
        <dbReference type="ARBA" id="ARBA00023002"/>
    </source>
</evidence>
<evidence type="ECO:0000256" key="1">
    <source>
        <dbReference type="ARBA" id="ARBA00009219"/>
    </source>
</evidence>
<dbReference type="InterPro" id="IPR050177">
    <property type="entry name" value="Lipid_A_modif_metabolic_enz"/>
</dbReference>
<feature type="transmembrane region" description="Helical" evidence="3">
    <location>
        <begin position="291"/>
        <end position="310"/>
    </location>
</feature>
<gene>
    <name evidence="5" type="ORF">SELO1098_LOCUS5704</name>
</gene>
<proteinExistence type="inferred from homology"/>
<dbReference type="GO" id="GO:0016616">
    <property type="term" value="F:oxidoreductase activity, acting on the CH-OH group of donors, NAD or NADP as acceptor"/>
    <property type="evidence" value="ECO:0007669"/>
    <property type="project" value="InterPro"/>
</dbReference>
<evidence type="ECO:0000256" key="3">
    <source>
        <dbReference type="RuleBase" id="RU004475"/>
    </source>
</evidence>
<evidence type="ECO:0000259" key="4">
    <source>
        <dbReference type="Pfam" id="PF01073"/>
    </source>
</evidence>
<comment type="similarity">
    <text evidence="1 3">Belongs to the 3-beta-HSD family.</text>
</comment>
<dbReference type="InterPro" id="IPR036291">
    <property type="entry name" value="NAD(P)-bd_dom_sf"/>
</dbReference>
<organism evidence="5">
    <name type="scientific">Spumella elongata</name>
    <dbReference type="NCBI Taxonomy" id="89044"/>
    <lineage>
        <taxon>Eukaryota</taxon>
        <taxon>Sar</taxon>
        <taxon>Stramenopiles</taxon>
        <taxon>Ochrophyta</taxon>
        <taxon>Chrysophyceae</taxon>
        <taxon>Chromulinales</taxon>
        <taxon>Chromulinaceae</taxon>
        <taxon>Spumella</taxon>
    </lineage>
</organism>
<dbReference type="GO" id="GO:0006694">
    <property type="term" value="P:steroid biosynthetic process"/>
    <property type="evidence" value="ECO:0007669"/>
    <property type="project" value="InterPro"/>
</dbReference>
<keyword evidence="2 3" id="KW-0560">Oxidoreductase</keyword>
<dbReference type="PANTHER" id="PTHR43245">
    <property type="entry name" value="BIFUNCTIONAL POLYMYXIN RESISTANCE PROTEIN ARNA"/>
    <property type="match status" value="1"/>
</dbReference>
<accession>A0A7S3GUI0</accession>
<feature type="domain" description="3-beta hydroxysteroid dehydrogenase/isomerase" evidence="4">
    <location>
        <begin position="19"/>
        <end position="274"/>
    </location>
</feature>
<dbReference type="Gene3D" id="3.40.50.720">
    <property type="entry name" value="NAD(P)-binding Rossmann-like Domain"/>
    <property type="match status" value="1"/>
</dbReference>
<dbReference type="PANTHER" id="PTHR43245:SF51">
    <property type="entry name" value="SHORT CHAIN DEHYDROGENASE_REDUCTASE FAMILY 42E, MEMBER 2"/>
    <property type="match status" value="1"/>
</dbReference>
<dbReference type="Pfam" id="PF01073">
    <property type="entry name" value="3Beta_HSD"/>
    <property type="match status" value="1"/>
</dbReference>
<dbReference type="AlphaFoldDB" id="A0A7S3GUI0"/>
<reference evidence="5" key="1">
    <citation type="submission" date="2021-01" db="EMBL/GenBank/DDBJ databases">
        <authorList>
            <person name="Corre E."/>
            <person name="Pelletier E."/>
            <person name="Niang G."/>
            <person name="Scheremetjew M."/>
            <person name="Finn R."/>
            <person name="Kale V."/>
            <person name="Holt S."/>
            <person name="Cochrane G."/>
            <person name="Meng A."/>
            <person name="Brown T."/>
            <person name="Cohen L."/>
        </authorList>
    </citation>
    <scope>NUCLEOTIDE SEQUENCE</scope>
    <source>
        <strain evidence="5">CCAP 955/1</strain>
    </source>
</reference>
<dbReference type="SUPFAM" id="SSF51735">
    <property type="entry name" value="NAD(P)-binding Rossmann-fold domains"/>
    <property type="match status" value="1"/>
</dbReference>
<dbReference type="EMBL" id="HBIC01011388">
    <property type="protein sequence ID" value="CAE0276874.1"/>
    <property type="molecule type" value="Transcribed_RNA"/>
</dbReference>
<dbReference type="InterPro" id="IPR002225">
    <property type="entry name" value="3Beta_OHSteriod_DH/Estase"/>
</dbReference>
<evidence type="ECO:0000313" key="5">
    <source>
        <dbReference type="EMBL" id="CAE0276874.1"/>
    </source>
</evidence>
<sequence>MASKKALPGFQNIPKSACVTGGSGFVGQRLVEMLVERGCNRVVSFDISPTPKNAMKSDKIEYFQGDITNPEHVERACKGTECVFHIAALVGPYHAPAAYVKVNYEGTINVLNACKKLGVKKIVMSSSPSTRFPFPDPNINGFTEEKLLQINGGEYAKQFLQPYAETKALGEKAVRDACGTKEGDLLTIAVAPHQVYGPRDGLFLPNLLETAGSGKLRIFGSGENLISFCHVDNYCHGLILGAEALYPGSPALGKYYVVTDGPAIKFWKVLDEAVVAMGFYSLWKKFHLPTWFMMGIAYLVLVLGNLYGALSGTPSHVVNYHLKLNPFAVKMLVINRYFDISAAERDLKYKPVIPFEQGWAQTIEWFKENWLPTYKANNK</sequence>
<keyword evidence="3" id="KW-1133">Transmembrane helix</keyword>
<keyword evidence="3" id="KW-0812">Transmembrane</keyword>